<keyword evidence="1" id="KW-0472">Membrane</keyword>
<dbReference type="AlphaFoldDB" id="A0A1H7YV66"/>
<name>A0A1H7YV66_9SPHN</name>
<evidence type="ECO:0000313" key="4">
    <source>
        <dbReference type="Proteomes" id="UP000199206"/>
    </source>
</evidence>
<keyword evidence="1" id="KW-1133">Transmembrane helix</keyword>
<dbReference type="RefSeq" id="WP_139197938.1">
    <property type="nucleotide sequence ID" value="NZ_FOCF01000001.1"/>
</dbReference>
<evidence type="ECO:0000313" key="3">
    <source>
        <dbReference type="EMBL" id="SEM49049.1"/>
    </source>
</evidence>
<feature type="transmembrane region" description="Helical" evidence="1">
    <location>
        <begin position="95"/>
        <end position="122"/>
    </location>
</feature>
<feature type="transmembrane region" description="Helical" evidence="1">
    <location>
        <begin position="191"/>
        <end position="212"/>
    </location>
</feature>
<feature type="transmembrane region" description="Helical" evidence="1">
    <location>
        <begin position="142"/>
        <end position="170"/>
    </location>
</feature>
<proteinExistence type="predicted"/>
<sequence>MVTMSGIWDSTADVLRGRGAILTRIAVPALFLPAVVRDGWTILSGAPSAPTVMVGGVIGFAALLLMIWGQLAVVSVASDPDVDAGDAARQAGRRFLPALGVYAIAGLVVGMLAVPLIVALVASHIDFAALGRGESPAIPAGIVGFAGLYLLALVVVGLFVGARLFLLNPVIVNERSGIRAFARSWFLTRGLTWRIVGVTLLFVIVLSVATAASQAVLGIVTSLLLGNSGAVAARFVTAIVSAAFASIYMVVVSVFTAQLYVTVSGRRAADVFA</sequence>
<accession>A0A1H7YV66</accession>
<feature type="transmembrane region" description="Helical" evidence="1">
    <location>
        <begin position="21"/>
        <end position="40"/>
    </location>
</feature>
<dbReference type="Proteomes" id="UP000199206">
    <property type="component" value="Unassembled WGS sequence"/>
</dbReference>
<reference evidence="4" key="1">
    <citation type="submission" date="2016-10" db="EMBL/GenBank/DDBJ databases">
        <authorList>
            <person name="Varghese N."/>
            <person name="Submissions S."/>
        </authorList>
    </citation>
    <scope>NUCLEOTIDE SEQUENCE [LARGE SCALE GENOMIC DNA]</scope>
    <source>
        <strain evidence="4">S6-262</strain>
    </source>
</reference>
<evidence type="ECO:0000259" key="2">
    <source>
        <dbReference type="Pfam" id="PF25231"/>
    </source>
</evidence>
<gene>
    <name evidence="3" type="ORF">SAMN05192583_0387</name>
</gene>
<evidence type="ECO:0000256" key="1">
    <source>
        <dbReference type="SAM" id="Phobius"/>
    </source>
</evidence>
<organism evidence="3 4">
    <name type="scientific">Sphingomonas gellani</name>
    <dbReference type="NCBI Taxonomy" id="1166340"/>
    <lineage>
        <taxon>Bacteria</taxon>
        <taxon>Pseudomonadati</taxon>
        <taxon>Pseudomonadota</taxon>
        <taxon>Alphaproteobacteria</taxon>
        <taxon>Sphingomonadales</taxon>
        <taxon>Sphingomonadaceae</taxon>
        <taxon>Sphingomonas</taxon>
    </lineage>
</organism>
<feature type="transmembrane region" description="Helical" evidence="1">
    <location>
        <begin position="232"/>
        <end position="257"/>
    </location>
</feature>
<keyword evidence="1" id="KW-0812">Transmembrane</keyword>
<feature type="domain" description="DUF7847" evidence="2">
    <location>
        <begin position="14"/>
        <end position="260"/>
    </location>
</feature>
<dbReference type="STRING" id="1166340.SAMN05192583_0387"/>
<dbReference type="InterPro" id="IPR057169">
    <property type="entry name" value="DUF7847"/>
</dbReference>
<keyword evidence="4" id="KW-1185">Reference proteome</keyword>
<protein>
    <recommendedName>
        <fullName evidence="2">DUF7847 domain-containing protein</fullName>
    </recommendedName>
</protein>
<feature type="transmembrane region" description="Helical" evidence="1">
    <location>
        <begin position="52"/>
        <end position="74"/>
    </location>
</feature>
<dbReference type="Pfam" id="PF25231">
    <property type="entry name" value="DUF7847"/>
    <property type="match status" value="1"/>
</dbReference>
<dbReference type="EMBL" id="FOCF01000001">
    <property type="protein sequence ID" value="SEM49049.1"/>
    <property type="molecule type" value="Genomic_DNA"/>
</dbReference>
<dbReference type="OrthoDB" id="7585068at2"/>